<feature type="chain" id="PRO_5015421617" evidence="2">
    <location>
        <begin position="25"/>
        <end position="106"/>
    </location>
</feature>
<dbReference type="Gramene" id="PUZ61929">
    <property type="protein sequence ID" value="PUZ61929"/>
    <property type="gene ID" value="GQ55_4G317500"/>
</dbReference>
<proteinExistence type="predicted"/>
<dbReference type="EMBL" id="CM009752">
    <property type="protein sequence ID" value="PUZ61929.1"/>
    <property type="molecule type" value="Genomic_DNA"/>
</dbReference>
<protein>
    <submittedName>
        <fullName evidence="3">Uncharacterized protein</fullName>
    </submittedName>
</protein>
<sequence>MAAMDRSRLLAWLLVVVFLVRSRAAPAVCSSRPLAASDGDARDDDQAWVAAGAVAAAGSGSGGGGASGGGREAWNRRSLGFRSPSSPPAPLWNRPTTMPVPPPPWT</sequence>
<evidence type="ECO:0000313" key="3">
    <source>
        <dbReference type="EMBL" id="PUZ61929.1"/>
    </source>
</evidence>
<feature type="region of interest" description="Disordered" evidence="1">
    <location>
        <begin position="56"/>
        <end position="106"/>
    </location>
</feature>
<keyword evidence="4" id="KW-1185">Reference proteome</keyword>
<organism evidence="3 4">
    <name type="scientific">Panicum hallii var. hallii</name>
    <dbReference type="NCBI Taxonomy" id="1504633"/>
    <lineage>
        <taxon>Eukaryota</taxon>
        <taxon>Viridiplantae</taxon>
        <taxon>Streptophyta</taxon>
        <taxon>Embryophyta</taxon>
        <taxon>Tracheophyta</taxon>
        <taxon>Spermatophyta</taxon>
        <taxon>Magnoliopsida</taxon>
        <taxon>Liliopsida</taxon>
        <taxon>Poales</taxon>
        <taxon>Poaceae</taxon>
        <taxon>PACMAD clade</taxon>
        <taxon>Panicoideae</taxon>
        <taxon>Panicodae</taxon>
        <taxon>Paniceae</taxon>
        <taxon>Panicinae</taxon>
        <taxon>Panicum</taxon>
        <taxon>Panicum sect. Panicum</taxon>
    </lineage>
</organism>
<reference evidence="3 4" key="1">
    <citation type="submission" date="2018-04" db="EMBL/GenBank/DDBJ databases">
        <title>WGS assembly of Panicum hallii var. hallii HAL2.</title>
        <authorList>
            <person name="Lovell J."/>
            <person name="Jenkins J."/>
            <person name="Lowry D."/>
            <person name="Mamidi S."/>
            <person name="Sreedasyam A."/>
            <person name="Weng X."/>
            <person name="Barry K."/>
            <person name="Bonette J."/>
            <person name="Campitelli B."/>
            <person name="Daum C."/>
            <person name="Gordon S."/>
            <person name="Gould B."/>
            <person name="Lipzen A."/>
            <person name="MacQueen A."/>
            <person name="Palacio-Mejia J."/>
            <person name="Plott C."/>
            <person name="Shakirov E."/>
            <person name="Shu S."/>
            <person name="Yoshinaga Y."/>
            <person name="Zane M."/>
            <person name="Rokhsar D."/>
            <person name="Grimwood J."/>
            <person name="Schmutz J."/>
            <person name="Juenger T."/>
        </authorList>
    </citation>
    <scope>NUCLEOTIDE SEQUENCE [LARGE SCALE GENOMIC DNA]</scope>
    <source>
        <strain evidence="4">cv. HAL2</strain>
    </source>
</reference>
<feature type="signal peptide" evidence="2">
    <location>
        <begin position="1"/>
        <end position="24"/>
    </location>
</feature>
<evidence type="ECO:0000256" key="2">
    <source>
        <dbReference type="SAM" id="SignalP"/>
    </source>
</evidence>
<feature type="compositionally biased region" description="Gly residues" evidence="1">
    <location>
        <begin position="59"/>
        <end position="71"/>
    </location>
</feature>
<evidence type="ECO:0000313" key="4">
    <source>
        <dbReference type="Proteomes" id="UP000244336"/>
    </source>
</evidence>
<name>A0A2T7E253_9POAL</name>
<keyword evidence="2" id="KW-0732">Signal</keyword>
<evidence type="ECO:0000256" key="1">
    <source>
        <dbReference type="SAM" id="MobiDB-lite"/>
    </source>
</evidence>
<dbReference type="Proteomes" id="UP000244336">
    <property type="component" value="Chromosome 4"/>
</dbReference>
<dbReference type="AlphaFoldDB" id="A0A2T7E253"/>
<accession>A0A2T7E253</accession>
<gene>
    <name evidence="3" type="ORF">GQ55_4G317500</name>
</gene>